<keyword evidence="2" id="KW-1185">Reference proteome</keyword>
<organism evidence="1 2">
    <name type="scientific">Cordylochernes scorpioides</name>
    <dbReference type="NCBI Taxonomy" id="51811"/>
    <lineage>
        <taxon>Eukaryota</taxon>
        <taxon>Metazoa</taxon>
        <taxon>Ecdysozoa</taxon>
        <taxon>Arthropoda</taxon>
        <taxon>Chelicerata</taxon>
        <taxon>Arachnida</taxon>
        <taxon>Pseudoscorpiones</taxon>
        <taxon>Cheliferoidea</taxon>
        <taxon>Chernetidae</taxon>
        <taxon>Cordylochernes</taxon>
    </lineage>
</organism>
<dbReference type="EMBL" id="CP092886">
    <property type="protein sequence ID" value="UYV83829.1"/>
    <property type="molecule type" value="Genomic_DNA"/>
</dbReference>
<protein>
    <submittedName>
        <fullName evidence="1">Uncharacterized protein</fullName>
    </submittedName>
</protein>
<reference evidence="1 2" key="1">
    <citation type="submission" date="2022-03" db="EMBL/GenBank/DDBJ databases">
        <title>A chromosomal length assembly of Cordylochernes scorpioides.</title>
        <authorList>
            <person name="Zeh D."/>
            <person name="Zeh J."/>
        </authorList>
    </citation>
    <scope>NUCLEOTIDE SEQUENCE [LARGE SCALE GENOMIC DNA]</scope>
    <source>
        <strain evidence="1">IN4F17</strain>
        <tissue evidence="1">Whole Body</tissue>
    </source>
</reference>
<accession>A0ABY6LSL0</accession>
<gene>
    <name evidence="1" type="ORF">LAZ67_X000327</name>
</gene>
<evidence type="ECO:0000313" key="1">
    <source>
        <dbReference type="EMBL" id="UYV83829.1"/>
    </source>
</evidence>
<name>A0ABY6LSL0_9ARAC</name>
<proteinExistence type="predicted"/>
<sequence length="100" mass="11373">MEKLKGGPVSIAYIVNAYSLYLVNTGKRPSLAEFHINLIGQIIEKYHEARVQFPLLRRKKILQDIAVFVEQTKRGKNHATCAKTVMLLCVWCLVSKLSTQ</sequence>
<evidence type="ECO:0000313" key="2">
    <source>
        <dbReference type="Proteomes" id="UP001235939"/>
    </source>
</evidence>
<dbReference type="Proteomes" id="UP001235939">
    <property type="component" value="Chromosome X"/>
</dbReference>